<dbReference type="InterPro" id="IPR003593">
    <property type="entry name" value="AAA+_ATPase"/>
</dbReference>
<dbReference type="EMBL" id="FWYD01000025">
    <property type="protein sequence ID" value="SMD06391.1"/>
    <property type="molecule type" value="Genomic_DNA"/>
</dbReference>
<dbReference type="CDD" id="cd03216">
    <property type="entry name" value="ABC_Carb_Monos_I"/>
    <property type="match status" value="1"/>
</dbReference>
<evidence type="ECO:0000256" key="9">
    <source>
        <dbReference type="ARBA" id="ARBA00023136"/>
    </source>
</evidence>
<keyword evidence="3" id="KW-1003">Cell membrane</keyword>
<keyword evidence="6" id="KW-0547">Nucleotide-binding</keyword>
<name>A0A1W2E9H6_9RHOB</name>
<dbReference type="Gene3D" id="3.40.50.300">
    <property type="entry name" value="P-loop containing nucleotide triphosphate hydrolases"/>
    <property type="match status" value="2"/>
</dbReference>
<dbReference type="InterPro" id="IPR050107">
    <property type="entry name" value="ABC_carbohydrate_import_ATPase"/>
</dbReference>
<dbReference type="CDD" id="cd03215">
    <property type="entry name" value="ABC_Carb_Monos_II"/>
    <property type="match status" value="1"/>
</dbReference>
<gene>
    <name evidence="11" type="ORF">SAMN06295998_1253</name>
</gene>
<evidence type="ECO:0000256" key="8">
    <source>
        <dbReference type="ARBA" id="ARBA00022967"/>
    </source>
</evidence>
<evidence type="ECO:0000256" key="6">
    <source>
        <dbReference type="ARBA" id="ARBA00022741"/>
    </source>
</evidence>
<sequence>MTYTPSRLALNGIEKSFPGIKALSGVSFEVRPGEVHGLLGENGAGKSTLLNVLSAVLSADMGEIKIDGAEVHLSSPADARAAGIAMIHQELQHIPALTVAQNLFLGRPMKRVGGLLVDRSGQERKAREILAGLDPSINPATPIHELKVAQQQIVEIARALLDDAKIIAMDEPTSSLTPSEFERLAELIAELAGKGVSIIYVSHKMDEVFRICDRATILRDGQFIDTVDMAGISQDQVIAKMVGRELQAATHRSFATEEVMMQVDGLGDGKMIRNASFEVCRGEVLGIAGLVGSGRTELLRLVAGIDRATGGKITVCGKEAALRTPRHAIASGIGLVPEERKKDGIVKSRSVAANIALPCMDRFSAGGLIKRRELHAEATELMSKMRLRPPDVQRPIGQFSGGNQQKAIIGRWLAADVDILLFDEPTRGIDIGAKSEIYDLIEELAASGKSIVVVSSELPEIIRVSDRVMVMREGEIAGTLTGSDITEEQIAALAIPKSKATGSSASAPNYEVQA</sequence>
<dbReference type="PROSITE" id="PS00211">
    <property type="entry name" value="ABC_TRANSPORTER_1"/>
    <property type="match status" value="1"/>
</dbReference>
<keyword evidence="9" id="KW-0472">Membrane</keyword>
<evidence type="ECO:0000259" key="10">
    <source>
        <dbReference type="PROSITE" id="PS50893"/>
    </source>
</evidence>
<dbReference type="OrthoDB" id="9805029at2"/>
<dbReference type="STRING" id="1387277.SAMN06295998_1253"/>
<keyword evidence="12" id="KW-1185">Reference proteome</keyword>
<evidence type="ECO:0000313" key="11">
    <source>
        <dbReference type="EMBL" id="SMD06391.1"/>
    </source>
</evidence>
<keyword evidence="4" id="KW-0762">Sugar transport</keyword>
<reference evidence="11 12" key="1">
    <citation type="submission" date="2017-04" db="EMBL/GenBank/DDBJ databases">
        <authorList>
            <person name="Afonso C.L."/>
            <person name="Miller P.J."/>
            <person name="Scott M.A."/>
            <person name="Spackman E."/>
            <person name="Goraichik I."/>
            <person name="Dimitrov K.M."/>
            <person name="Suarez D.L."/>
            <person name="Swayne D.E."/>
        </authorList>
    </citation>
    <scope>NUCLEOTIDE SEQUENCE [LARGE SCALE GENOMIC DNA]</scope>
    <source>
        <strain evidence="11 12">CGMCC 1.12644</strain>
    </source>
</reference>
<dbReference type="PROSITE" id="PS50893">
    <property type="entry name" value="ABC_TRANSPORTER_2"/>
    <property type="match status" value="2"/>
</dbReference>
<dbReference type="Proteomes" id="UP000192330">
    <property type="component" value="Unassembled WGS sequence"/>
</dbReference>
<protein>
    <submittedName>
        <fullName evidence="11">Monosaccharide ABC transporter ATP-binding protein, CUT2 family</fullName>
    </submittedName>
</protein>
<dbReference type="SMART" id="SM00382">
    <property type="entry name" value="AAA"/>
    <property type="match status" value="2"/>
</dbReference>
<accession>A0A1W2E9H6</accession>
<feature type="domain" description="ABC transporter" evidence="10">
    <location>
        <begin position="254"/>
        <end position="498"/>
    </location>
</feature>
<dbReference type="InterPro" id="IPR017871">
    <property type="entry name" value="ABC_transporter-like_CS"/>
</dbReference>
<organism evidence="11 12">
    <name type="scientific">Primorskyibacter flagellatus</name>
    <dbReference type="NCBI Taxonomy" id="1387277"/>
    <lineage>
        <taxon>Bacteria</taxon>
        <taxon>Pseudomonadati</taxon>
        <taxon>Pseudomonadota</taxon>
        <taxon>Alphaproteobacteria</taxon>
        <taxon>Rhodobacterales</taxon>
        <taxon>Roseobacteraceae</taxon>
        <taxon>Primorskyibacter</taxon>
    </lineage>
</organism>
<evidence type="ECO:0000256" key="2">
    <source>
        <dbReference type="ARBA" id="ARBA00022448"/>
    </source>
</evidence>
<dbReference type="GO" id="GO:0016887">
    <property type="term" value="F:ATP hydrolysis activity"/>
    <property type="evidence" value="ECO:0007669"/>
    <property type="project" value="InterPro"/>
</dbReference>
<dbReference type="InterPro" id="IPR027417">
    <property type="entry name" value="P-loop_NTPase"/>
</dbReference>
<evidence type="ECO:0000256" key="4">
    <source>
        <dbReference type="ARBA" id="ARBA00022597"/>
    </source>
</evidence>
<keyword evidence="8" id="KW-1278">Translocase</keyword>
<proteinExistence type="predicted"/>
<dbReference type="SUPFAM" id="SSF52540">
    <property type="entry name" value="P-loop containing nucleoside triphosphate hydrolases"/>
    <property type="match status" value="2"/>
</dbReference>
<keyword evidence="5" id="KW-0677">Repeat</keyword>
<comment type="subcellular location">
    <subcellularLocation>
        <location evidence="1">Cell membrane</location>
        <topology evidence="1">Peripheral membrane protein</topology>
    </subcellularLocation>
</comment>
<evidence type="ECO:0000256" key="7">
    <source>
        <dbReference type="ARBA" id="ARBA00022840"/>
    </source>
</evidence>
<evidence type="ECO:0000256" key="1">
    <source>
        <dbReference type="ARBA" id="ARBA00004202"/>
    </source>
</evidence>
<evidence type="ECO:0000256" key="3">
    <source>
        <dbReference type="ARBA" id="ARBA00022475"/>
    </source>
</evidence>
<keyword evidence="7 11" id="KW-0067">ATP-binding</keyword>
<evidence type="ECO:0000256" key="5">
    <source>
        <dbReference type="ARBA" id="ARBA00022737"/>
    </source>
</evidence>
<dbReference type="AlphaFoldDB" id="A0A1W2E9H6"/>
<dbReference type="PANTHER" id="PTHR43790:SF3">
    <property type="entry name" value="D-ALLOSE IMPORT ATP-BINDING PROTEIN ALSA-RELATED"/>
    <property type="match status" value="1"/>
</dbReference>
<dbReference type="InterPro" id="IPR003439">
    <property type="entry name" value="ABC_transporter-like_ATP-bd"/>
</dbReference>
<feature type="domain" description="ABC transporter" evidence="10">
    <location>
        <begin position="8"/>
        <end position="245"/>
    </location>
</feature>
<dbReference type="GO" id="GO:0005886">
    <property type="term" value="C:plasma membrane"/>
    <property type="evidence" value="ECO:0007669"/>
    <property type="project" value="UniProtKB-SubCell"/>
</dbReference>
<dbReference type="Pfam" id="PF00005">
    <property type="entry name" value="ABC_tran"/>
    <property type="match status" value="2"/>
</dbReference>
<dbReference type="GO" id="GO:0005524">
    <property type="term" value="F:ATP binding"/>
    <property type="evidence" value="ECO:0007669"/>
    <property type="project" value="UniProtKB-KW"/>
</dbReference>
<keyword evidence="2" id="KW-0813">Transport</keyword>
<dbReference type="RefSeq" id="WP_084354584.1">
    <property type="nucleotide sequence ID" value="NZ_FWYD01000025.1"/>
</dbReference>
<evidence type="ECO:0000313" key="12">
    <source>
        <dbReference type="Proteomes" id="UP000192330"/>
    </source>
</evidence>
<dbReference type="FunFam" id="3.40.50.300:FF:000127">
    <property type="entry name" value="Ribose import ATP-binding protein RbsA"/>
    <property type="match status" value="1"/>
</dbReference>
<dbReference type="PANTHER" id="PTHR43790">
    <property type="entry name" value="CARBOHYDRATE TRANSPORT ATP-BINDING PROTEIN MG119-RELATED"/>
    <property type="match status" value="1"/>
</dbReference>